<gene>
    <name evidence="4" type="ORF">G8770_10925</name>
</gene>
<sequence>MTERQQDFDGKVVVVTGAGQGMGRAIVCEFARAGARVAALDLNESALAETLQATGEPEQHLALGCDISDSVAVKQAFDQVRERWGCVDVLVNNAGIGRAPDDGSDEMYGLLAKRNAELAEGKTPTTHADHTIYMQDRGWRTVMGVNLDGAFYCSREAIRIMTELGSSGSIVNISSTSAQSGEGAVHYVTSKAALIGMTRGLAREVAGRGIRINAVAPGPTNTPVMAGIPEEWIKSMEQSVPLGRMAEPSEVAAAVAWVASDKAGFCTGSVLVANGGSYFF</sequence>
<dbReference type="PROSITE" id="PS00061">
    <property type="entry name" value="ADH_SHORT"/>
    <property type="match status" value="1"/>
</dbReference>
<comment type="caution">
    <text evidence="4">The sequence shown here is derived from an EMBL/GenBank/DDBJ whole genome shotgun (WGS) entry which is preliminary data.</text>
</comment>
<organism evidence="4 5">
    <name type="scientific">Pseudomaricurvus hydrocarbonicus</name>
    <dbReference type="NCBI Taxonomy" id="1470433"/>
    <lineage>
        <taxon>Bacteria</taxon>
        <taxon>Pseudomonadati</taxon>
        <taxon>Pseudomonadota</taxon>
        <taxon>Gammaproteobacteria</taxon>
        <taxon>Cellvibrionales</taxon>
        <taxon>Cellvibrionaceae</taxon>
        <taxon>Pseudomaricurvus</taxon>
    </lineage>
</organism>
<dbReference type="SUPFAM" id="SSF51735">
    <property type="entry name" value="NAD(P)-binding Rossmann-fold domains"/>
    <property type="match status" value="1"/>
</dbReference>
<proteinExistence type="inferred from homology"/>
<dbReference type="Pfam" id="PF00106">
    <property type="entry name" value="adh_short"/>
    <property type="match status" value="1"/>
</dbReference>
<keyword evidence="5" id="KW-1185">Reference proteome</keyword>
<name>A0A9E5JSK5_9GAMM</name>
<dbReference type="RefSeq" id="WP_167186194.1">
    <property type="nucleotide sequence ID" value="NZ_JAAONZ010000007.1"/>
</dbReference>
<protein>
    <submittedName>
        <fullName evidence="4">SDR family oxidoreductase</fullName>
    </submittedName>
</protein>
<dbReference type="GO" id="GO:0016491">
    <property type="term" value="F:oxidoreductase activity"/>
    <property type="evidence" value="ECO:0007669"/>
    <property type="project" value="UniProtKB-KW"/>
</dbReference>
<dbReference type="EMBL" id="JAAONZ010000007">
    <property type="protein sequence ID" value="NHO66057.1"/>
    <property type="molecule type" value="Genomic_DNA"/>
</dbReference>
<dbReference type="FunFam" id="3.40.50.720:FF:000173">
    <property type="entry name" value="3-oxoacyl-[acyl-carrier protein] reductase"/>
    <property type="match status" value="1"/>
</dbReference>
<evidence type="ECO:0000313" key="5">
    <source>
        <dbReference type="Proteomes" id="UP000787472"/>
    </source>
</evidence>
<reference evidence="4" key="1">
    <citation type="submission" date="2020-03" db="EMBL/GenBank/DDBJ databases">
        <authorList>
            <person name="Guo F."/>
        </authorList>
    </citation>
    <scope>NUCLEOTIDE SEQUENCE</scope>
    <source>
        <strain evidence="4">JCM 30134</strain>
    </source>
</reference>
<dbReference type="PANTHER" id="PTHR24321">
    <property type="entry name" value="DEHYDROGENASES, SHORT CHAIN"/>
    <property type="match status" value="1"/>
</dbReference>
<dbReference type="PRINTS" id="PR00081">
    <property type="entry name" value="GDHRDH"/>
</dbReference>
<dbReference type="AlphaFoldDB" id="A0A9E5JSK5"/>
<dbReference type="InterPro" id="IPR002347">
    <property type="entry name" value="SDR_fam"/>
</dbReference>
<dbReference type="InterPro" id="IPR036291">
    <property type="entry name" value="NAD(P)-bd_dom_sf"/>
</dbReference>
<dbReference type="Proteomes" id="UP000787472">
    <property type="component" value="Unassembled WGS sequence"/>
</dbReference>
<evidence type="ECO:0000256" key="3">
    <source>
        <dbReference type="RuleBase" id="RU000363"/>
    </source>
</evidence>
<dbReference type="Gene3D" id="3.40.50.720">
    <property type="entry name" value="NAD(P)-binding Rossmann-like Domain"/>
    <property type="match status" value="1"/>
</dbReference>
<accession>A0A9E5JSK5</accession>
<evidence type="ECO:0000256" key="2">
    <source>
        <dbReference type="ARBA" id="ARBA00023002"/>
    </source>
</evidence>
<keyword evidence="2" id="KW-0560">Oxidoreductase</keyword>
<comment type="similarity">
    <text evidence="1 3">Belongs to the short-chain dehydrogenases/reductases (SDR) family.</text>
</comment>
<evidence type="ECO:0000313" key="4">
    <source>
        <dbReference type="EMBL" id="NHO66057.1"/>
    </source>
</evidence>
<dbReference type="PRINTS" id="PR00080">
    <property type="entry name" value="SDRFAMILY"/>
</dbReference>
<evidence type="ECO:0000256" key="1">
    <source>
        <dbReference type="ARBA" id="ARBA00006484"/>
    </source>
</evidence>
<dbReference type="InterPro" id="IPR020904">
    <property type="entry name" value="Sc_DH/Rdtase_CS"/>
</dbReference>
<dbReference type="PANTHER" id="PTHR24321:SF8">
    <property type="entry name" value="ESTRADIOL 17-BETA-DEHYDROGENASE 8-RELATED"/>
    <property type="match status" value="1"/>
</dbReference>